<feature type="compositionally biased region" description="Basic and acidic residues" evidence="2">
    <location>
        <begin position="293"/>
        <end position="304"/>
    </location>
</feature>
<dbReference type="OrthoDB" id="6766063at2759"/>
<sequence>MESRLFGLTRIELRRLAYQLAERNNIQHNFHHEMAGVDWLKGFLRRHQNLSVRTPEATSAARAMGFNKVVVGQFFGLLTKLMDDYNFRPTRIYNVDETGLTTVPKNGHVTHTKNLKLIDLAKEHGIIMLCFPPHCTHRLQPLDVSFMGPLSTFYSQEVKTWLRTNPGRVVTQFQVGRLFGQAYARAATVQTAVSGFSKTGIYPLSPQVFGEADFAAAETTERRPTDPVENNADEQVLEQEEEEPVAGPSCETTGPKTTHPQEGNTIEQEPVVGPSQRMSRESTPDPNVSSGSAREKTPEKIQYH</sequence>
<dbReference type="PANTHER" id="PTHR19303">
    <property type="entry name" value="TRANSPOSON"/>
    <property type="match status" value="1"/>
</dbReference>
<evidence type="ECO:0000313" key="4">
    <source>
        <dbReference type="EMBL" id="CAH1969809.1"/>
    </source>
</evidence>
<dbReference type="AlphaFoldDB" id="A0A9P0KA92"/>
<dbReference type="GO" id="GO:0005634">
    <property type="term" value="C:nucleus"/>
    <property type="evidence" value="ECO:0007669"/>
    <property type="project" value="TreeGrafter"/>
</dbReference>
<feature type="domain" description="HTH CENPB-type" evidence="3">
    <location>
        <begin position="1"/>
        <end position="53"/>
    </location>
</feature>
<proteinExistence type="predicted"/>
<dbReference type="GO" id="GO:0003677">
    <property type="term" value="F:DNA binding"/>
    <property type="evidence" value="ECO:0007669"/>
    <property type="project" value="UniProtKB-KW"/>
</dbReference>
<evidence type="ECO:0000256" key="1">
    <source>
        <dbReference type="ARBA" id="ARBA00023125"/>
    </source>
</evidence>
<reference evidence="4" key="1">
    <citation type="submission" date="2022-03" db="EMBL/GenBank/DDBJ databases">
        <authorList>
            <person name="Sayadi A."/>
        </authorList>
    </citation>
    <scope>NUCLEOTIDE SEQUENCE</scope>
</reference>
<dbReference type="Proteomes" id="UP001152888">
    <property type="component" value="Unassembled WGS sequence"/>
</dbReference>
<protein>
    <recommendedName>
        <fullName evidence="3">HTH CENPB-type domain-containing protein</fullName>
    </recommendedName>
</protein>
<accession>A0A9P0KA92</accession>
<evidence type="ECO:0000313" key="5">
    <source>
        <dbReference type="Proteomes" id="UP001152888"/>
    </source>
</evidence>
<evidence type="ECO:0000256" key="2">
    <source>
        <dbReference type="SAM" id="MobiDB-lite"/>
    </source>
</evidence>
<evidence type="ECO:0000259" key="3">
    <source>
        <dbReference type="PROSITE" id="PS51253"/>
    </source>
</evidence>
<feature type="compositionally biased region" description="Acidic residues" evidence="2">
    <location>
        <begin position="231"/>
        <end position="244"/>
    </location>
</feature>
<gene>
    <name evidence="4" type="ORF">ACAOBT_LOCUS8573</name>
</gene>
<dbReference type="EMBL" id="CAKOFQ010006766">
    <property type="protein sequence ID" value="CAH1969809.1"/>
    <property type="molecule type" value="Genomic_DNA"/>
</dbReference>
<name>A0A9P0KA92_ACAOB</name>
<keyword evidence="1" id="KW-0238">DNA-binding</keyword>
<organism evidence="4 5">
    <name type="scientific">Acanthoscelides obtectus</name>
    <name type="common">Bean weevil</name>
    <name type="synonym">Bruchus obtectus</name>
    <dbReference type="NCBI Taxonomy" id="200917"/>
    <lineage>
        <taxon>Eukaryota</taxon>
        <taxon>Metazoa</taxon>
        <taxon>Ecdysozoa</taxon>
        <taxon>Arthropoda</taxon>
        <taxon>Hexapoda</taxon>
        <taxon>Insecta</taxon>
        <taxon>Pterygota</taxon>
        <taxon>Neoptera</taxon>
        <taxon>Endopterygota</taxon>
        <taxon>Coleoptera</taxon>
        <taxon>Polyphaga</taxon>
        <taxon>Cucujiformia</taxon>
        <taxon>Chrysomeloidea</taxon>
        <taxon>Chrysomelidae</taxon>
        <taxon>Bruchinae</taxon>
        <taxon>Bruchini</taxon>
        <taxon>Acanthoscelides</taxon>
    </lineage>
</organism>
<dbReference type="PANTHER" id="PTHR19303:SF71">
    <property type="entry name" value="ZINC FINGER PHD-TYPE DOMAIN-CONTAINING PROTEIN"/>
    <property type="match status" value="1"/>
</dbReference>
<dbReference type="PROSITE" id="PS51253">
    <property type="entry name" value="HTH_CENPB"/>
    <property type="match status" value="1"/>
</dbReference>
<feature type="region of interest" description="Disordered" evidence="2">
    <location>
        <begin position="217"/>
        <end position="304"/>
    </location>
</feature>
<keyword evidence="5" id="KW-1185">Reference proteome</keyword>
<feature type="compositionally biased region" description="Polar residues" evidence="2">
    <location>
        <begin position="250"/>
        <end position="267"/>
    </location>
</feature>
<dbReference type="InterPro" id="IPR050863">
    <property type="entry name" value="CenT-Element_Derived"/>
</dbReference>
<comment type="caution">
    <text evidence="4">The sequence shown here is derived from an EMBL/GenBank/DDBJ whole genome shotgun (WGS) entry which is preliminary data.</text>
</comment>
<dbReference type="InterPro" id="IPR006600">
    <property type="entry name" value="HTH_CenpB_DNA-bd_dom"/>
</dbReference>